<reference evidence="1 2" key="1">
    <citation type="submission" date="2020-01" db="EMBL/GenBank/DDBJ databases">
        <title>Insect and environment-associated Actinomycetes.</title>
        <authorList>
            <person name="Currrie C."/>
            <person name="Chevrette M."/>
            <person name="Carlson C."/>
            <person name="Stubbendieck R."/>
            <person name="Wendt-Pienkowski E."/>
        </authorList>
    </citation>
    <scope>NUCLEOTIDE SEQUENCE [LARGE SCALE GENOMIC DNA]</scope>
    <source>
        <strain evidence="1 2">SID7739</strain>
    </source>
</reference>
<dbReference type="AlphaFoldDB" id="A0A6G3TEF5"/>
<protein>
    <submittedName>
        <fullName evidence="1">Uncharacterized protein</fullName>
    </submittedName>
</protein>
<evidence type="ECO:0000313" key="1">
    <source>
        <dbReference type="EMBL" id="NEC35002.1"/>
    </source>
</evidence>
<dbReference type="Proteomes" id="UP000475666">
    <property type="component" value="Unassembled WGS sequence"/>
</dbReference>
<organism evidence="1 2">
    <name type="scientific">Streptomyces rubrogriseus</name>
    <dbReference type="NCBI Taxonomy" id="194673"/>
    <lineage>
        <taxon>Bacteria</taxon>
        <taxon>Bacillati</taxon>
        <taxon>Actinomycetota</taxon>
        <taxon>Actinomycetes</taxon>
        <taxon>Kitasatosporales</taxon>
        <taxon>Streptomycetaceae</taxon>
        <taxon>Streptomyces</taxon>
        <taxon>Streptomyces violaceoruber group</taxon>
    </lineage>
</organism>
<gene>
    <name evidence="1" type="ORF">G3I66_17810</name>
</gene>
<dbReference type="GeneID" id="91389431"/>
<sequence>MAAYLRGALVQFMPTKLVPLPNVIVFQYNPETMTHTWTQPPAARTGDSANGDPLAVTGPPGEAFSFTLVVDATDPIADDMPVSGPLSVVSGVATRLAALEMLVHPSSSTSGGELLGTVTAGLAGLGKKKANPPQEVPADRLPVVLFVWGPGRIVPVRVTTLTITERLYNPLLIPTHAEAQIGLQVLTGKDLVGKDLVTKVAAAADTYTDSLREVLALANLANAAESVIGMLPL</sequence>
<name>A0A6G3TEF5_9ACTN</name>
<dbReference type="EMBL" id="JAAGMQ010000526">
    <property type="protein sequence ID" value="NEC35002.1"/>
    <property type="molecule type" value="Genomic_DNA"/>
</dbReference>
<comment type="caution">
    <text evidence="1">The sequence shown here is derived from an EMBL/GenBank/DDBJ whole genome shotgun (WGS) entry which is preliminary data.</text>
</comment>
<dbReference type="RefSeq" id="WP_030871652.1">
    <property type="nucleotide sequence ID" value="NZ_JAAGMQ010000526.1"/>
</dbReference>
<evidence type="ECO:0000313" key="2">
    <source>
        <dbReference type="Proteomes" id="UP000475666"/>
    </source>
</evidence>
<accession>A0A6G3TEF5</accession>
<proteinExistence type="predicted"/>